<keyword evidence="2" id="KW-0689">Ribosomal protein</keyword>
<dbReference type="Pfam" id="PF01092">
    <property type="entry name" value="Ribosomal_S6e"/>
    <property type="match status" value="1"/>
</dbReference>
<keyword evidence="8" id="KW-1185">Reference proteome</keyword>
<comment type="caution">
    <text evidence="7">The sequence shown here is derived from an EMBL/GenBank/DDBJ whole genome shotgun (WGS) entry which is preliminary data.</text>
</comment>
<dbReference type="GO" id="GO:1990904">
    <property type="term" value="C:ribonucleoprotein complex"/>
    <property type="evidence" value="ECO:0007669"/>
    <property type="project" value="UniProtKB-KW"/>
</dbReference>
<evidence type="ECO:0000313" key="8">
    <source>
        <dbReference type="Proteomes" id="UP000322234"/>
    </source>
</evidence>
<organism evidence="7 8">
    <name type="scientific">Bos mutus</name>
    <name type="common">wild yak</name>
    <dbReference type="NCBI Taxonomy" id="72004"/>
    <lineage>
        <taxon>Eukaryota</taxon>
        <taxon>Metazoa</taxon>
        <taxon>Chordata</taxon>
        <taxon>Craniata</taxon>
        <taxon>Vertebrata</taxon>
        <taxon>Euteleostomi</taxon>
        <taxon>Mammalia</taxon>
        <taxon>Eutheria</taxon>
        <taxon>Laurasiatheria</taxon>
        <taxon>Artiodactyla</taxon>
        <taxon>Ruminantia</taxon>
        <taxon>Pecora</taxon>
        <taxon>Bovidae</taxon>
        <taxon>Bovinae</taxon>
        <taxon>Bos</taxon>
    </lineage>
</organism>
<evidence type="ECO:0000256" key="1">
    <source>
        <dbReference type="ARBA" id="ARBA00009312"/>
    </source>
</evidence>
<dbReference type="AlphaFoldDB" id="A0A6B0QXN2"/>
<dbReference type="Gene3D" id="1.20.5.2650">
    <property type="match status" value="1"/>
</dbReference>
<reference evidence="7" key="1">
    <citation type="submission" date="2019-10" db="EMBL/GenBank/DDBJ databases">
        <title>The sequence and de novo assembly of the wild yak genome.</title>
        <authorList>
            <person name="Liu Y."/>
        </authorList>
    </citation>
    <scope>NUCLEOTIDE SEQUENCE [LARGE SCALE GENOMIC DNA]</scope>
    <source>
        <strain evidence="7">WY2019</strain>
    </source>
</reference>
<feature type="region of interest" description="Disordered" evidence="6">
    <location>
        <begin position="73"/>
        <end position="93"/>
    </location>
</feature>
<dbReference type="GO" id="GO:0005840">
    <property type="term" value="C:ribosome"/>
    <property type="evidence" value="ECO:0007669"/>
    <property type="project" value="UniProtKB-KW"/>
</dbReference>
<evidence type="ECO:0000256" key="5">
    <source>
        <dbReference type="ARBA" id="ARBA00035403"/>
    </source>
</evidence>
<keyword evidence="3" id="KW-0687">Ribonucleoprotein</keyword>
<dbReference type="InterPro" id="IPR001377">
    <property type="entry name" value="Ribosomal_eS6"/>
</dbReference>
<dbReference type="GO" id="GO:0006412">
    <property type="term" value="P:translation"/>
    <property type="evidence" value="ECO:0007669"/>
    <property type="project" value="InterPro"/>
</dbReference>
<dbReference type="Proteomes" id="UP000322234">
    <property type="component" value="Unassembled WGS sequence"/>
</dbReference>
<evidence type="ECO:0000256" key="2">
    <source>
        <dbReference type="ARBA" id="ARBA00022980"/>
    </source>
</evidence>
<evidence type="ECO:0000256" key="6">
    <source>
        <dbReference type="SAM" id="MobiDB-lite"/>
    </source>
</evidence>
<protein>
    <recommendedName>
        <fullName evidence="4">Small ribosomal subunit protein eS6</fullName>
    </recommendedName>
    <alternativeName>
        <fullName evidence="5">40S ribosomal protein S6</fullName>
    </alternativeName>
</protein>
<dbReference type="PANTHER" id="PTHR11502">
    <property type="entry name" value="40S RIBOSOMAL PROTEIN S6"/>
    <property type="match status" value="1"/>
</dbReference>
<evidence type="ECO:0000256" key="3">
    <source>
        <dbReference type="ARBA" id="ARBA00023274"/>
    </source>
</evidence>
<proteinExistence type="inferred from homology"/>
<evidence type="ECO:0000256" key="4">
    <source>
        <dbReference type="ARBA" id="ARBA00035278"/>
    </source>
</evidence>
<comment type="similarity">
    <text evidence="1">Belongs to the eukaryotic ribosomal protein eS6 family.</text>
</comment>
<accession>A0A6B0QXN2</accession>
<gene>
    <name evidence="7" type="ORF">E5288_WYG009804</name>
</gene>
<sequence>MATEVAADALGEEWKGYVVRISGRNDKQGEKDIPGLTDTTVPYRLGPKRASRIRKLFNLSKEDDVHQYVVQKPLNKDEKESSALRKDLNSPQKIMINKQGRELNAQNIGLAREKPRQPQDLEVPRKTNLAATLESCLDYYLSITYQPGCAVSPAQQGRQAGGWTTENSCFRRTTGEAHSPSVWDAFSCLPGALICKTKGWKPKQGLLLPTSK</sequence>
<feature type="compositionally biased region" description="Basic and acidic residues" evidence="6">
    <location>
        <begin position="74"/>
        <end position="88"/>
    </location>
</feature>
<dbReference type="GO" id="GO:0003735">
    <property type="term" value="F:structural constituent of ribosome"/>
    <property type="evidence" value="ECO:0007669"/>
    <property type="project" value="InterPro"/>
</dbReference>
<dbReference type="EMBL" id="VBQZ03000013">
    <property type="protein sequence ID" value="MXQ82629.1"/>
    <property type="molecule type" value="Genomic_DNA"/>
</dbReference>
<name>A0A6B0QXN2_9CETA</name>
<evidence type="ECO:0000313" key="7">
    <source>
        <dbReference type="EMBL" id="MXQ82629.1"/>
    </source>
</evidence>